<dbReference type="OrthoDB" id="2125469at2759"/>
<dbReference type="GO" id="GO:0098552">
    <property type="term" value="C:side of membrane"/>
    <property type="evidence" value="ECO:0007669"/>
    <property type="project" value="UniProtKB-KW"/>
</dbReference>
<evidence type="ECO:0000256" key="5">
    <source>
        <dbReference type="ARBA" id="ARBA00022723"/>
    </source>
</evidence>
<evidence type="ECO:0000256" key="1">
    <source>
        <dbReference type="ARBA" id="ARBA00001941"/>
    </source>
</evidence>
<organism evidence="14 15">
    <name type="scientific">Coprinellus micaceus</name>
    <name type="common">Glistening ink-cap mushroom</name>
    <name type="synonym">Coprinus micaceus</name>
    <dbReference type="NCBI Taxonomy" id="71717"/>
    <lineage>
        <taxon>Eukaryota</taxon>
        <taxon>Fungi</taxon>
        <taxon>Dikarya</taxon>
        <taxon>Basidiomycota</taxon>
        <taxon>Agaricomycotina</taxon>
        <taxon>Agaricomycetes</taxon>
        <taxon>Agaricomycetidae</taxon>
        <taxon>Agaricales</taxon>
        <taxon>Agaricineae</taxon>
        <taxon>Psathyrellaceae</taxon>
        <taxon>Coprinellus</taxon>
    </lineage>
</organism>
<dbReference type="Gene3D" id="3.20.20.370">
    <property type="entry name" value="Glycoside hydrolase/deacetylase"/>
    <property type="match status" value="1"/>
</dbReference>
<keyword evidence="8" id="KW-0472">Membrane</keyword>
<evidence type="ECO:0000256" key="2">
    <source>
        <dbReference type="ARBA" id="ARBA00004609"/>
    </source>
</evidence>
<reference evidence="14 15" key="1">
    <citation type="journal article" date="2019" name="Nat. Ecol. Evol.">
        <title>Megaphylogeny resolves global patterns of mushroom evolution.</title>
        <authorList>
            <person name="Varga T."/>
            <person name="Krizsan K."/>
            <person name="Foldi C."/>
            <person name="Dima B."/>
            <person name="Sanchez-Garcia M."/>
            <person name="Sanchez-Ramirez S."/>
            <person name="Szollosi G.J."/>
            <person name="Szarkandi J.G."/>
            <person name="Papp V."/>
            <person name="Albert L."/>
            <person name="Andreopoulos W."/>
            <person name="Angelini C."/>
            <person name="Antonin V."/>
            <person name="Barry K.W."/>
            <person name="Bougher N.L."/>
            <person name="Buchanan P."/>
            <person name="Buyck B."/>
            <person name="Bense V."/>
            <person name="Catcheside P."/>
            <person name="Chovatia M."/>
            <person name="Cooper J."/>
            <person name="Damon W."/>
            <person name="Desjardin D."/>
            <person name="Finy P."/>
            <person name="Geml J."/>
            <person name="Haridas S."/>
            <person name="Hughes K."/>
            <person name="Justo A."/>
            <person name="Karasinski D."/>
            <person name="Kautmanova I."/>
            <person name="Kiss B."/>
            <person name="Kocsube S."/>
            <person name="Kotiranta H."/>
            <person name="LaButti K.M."/>
            <person name="Lechner B.E."/>
            <person name="Liimatainen K."/>
            <person name="Lipzen A."/>
            <person name="Lukacs Z."/>
            <person name="Mihaltcheva S."/>
            <person name="Morgado L.N."/>
            <person name="Niskanen T."/>
            <person name="Noordeloos M.E."/>
            <person name="Ohm R.A."/>
            <person name="Ortiz-Santana B."/>
            <person name="Ovrebo C."/>
            <person name="Racz N."/>
            <person name="Riley R."/>
            <person name="Savchenko A."/>
            <person name="Shiryaev A."/>
            <person name="Soop K."/>
            <person name="Spirin V."/>
            <person name="Szebenyi C."/>
            <person name="Tomsovsky M."/>
            <person name="Tulloss R.E."/>
            <person name="Uehling J."/>
            <person name="Grigoriev I.V."/>
            <person name="Vagvolgyi C."/>
            <person name="Papp T."/>
            <person name="Martin F.M."/>
            <person name="Miettinen O."/>
            <person name="Hibbett D.S."/>
            <person name="Nagy L.G."/>
        </authorList>
    </citation>
    <scope>NUCLEOTIDE SEQUENCE [LARGE SCALE GENOMIC DNA]</scope>
    <source>
        <strain evidence="14 15">FP101781</strain>
    </source>
</reference>
<keyword evidence="6 12" id="KW-0732">Signal</keyword>
<evidence type="ECO:0000256" key="4">
    <source>
        <dbReference type="ARBA" id="ARBA00022622"/>
    </source>
</evidence>
<accession>A0A4Y7TI46</accession>
<dbReference type="GO" id="GO:0005886">
    <property type="term" value="C:plasma membrane"/>
    <property type="evidence" value="ECO:0007669"/>
    <property type="project" value="UniProtKB-SubCell"/>
</dbReference>
<dbReference type="InterPro" id="IPR002509">
    <property type="entry name" value="NODB_dom"/>
</dbReference>
<keyword evidence="11" id="KW-0961">Cell wall biogenesis/degradation</keyword>
<evidence type="ECO:0000256" key="8">
    <source>
        <dbReference type="ARBA" id="ARBA00023136"/>
    </source>
</evidence>
<comment type="cofactor">
    <cofactor evidence="1">
        <name>Co(2+)</name>
        <dbReference type="ChEBI" id="CHEBI:48828"/>
    </cofactor>
</comment>
<evidence type="ECO:0000256" key="11">
    <source>
        <dbReference type="ARBA" id="ARBA00023316"/>
    </source>
</evidence>
<evidence type="ECO:0000256" key="7">
    <source>
        <dbReference type="ARBA" id="ARBA00022801"/>
    </source>
</evidence>
<comment type="caution">
    <text evidence="14">The sequence shown here is derived from an EMBL/GenBank/DDBJ whole genome shotgun (WGS) entry which is preliminary data.</text>
</comment>
<dbReference type="GO" id="GO:0071555">
    <property type="term" value="P:cell wall organization"/>
    <property type="evidence" value="ECO:0007669"/>
    <property type="project" value="UniProtKB-KW"/>
</dbReference>
<keyword evidence="15" id="KW-1185">Reference proteome</keyword>
<evidence type="ECO:0000256" key="9">
    <source>
        <dbReference type="ARBA" id="ARBA00023277"/>
    </source>
</evidence>
<comment type="subcellular location">
    <subcellularLocation>
        <location evidence="2">Cell membrane</location>
        <topology evidence="2">Lipid-anchor</topology>
        <topology evidence="2">GPI-anchor</topology>
    </subcellularLocation>
</comment>
<dbReference type="PANTHER" id="PTHR46471">
    <property type="entry name" value="CHITIN DEACETYLASE"/>
    <property type="match status" value="1"/>
</dbReference>
<evidence type="ECO:0000256" key="12">
    <source>
        <dbReference type="SAM" id="SignalP"/>
    </source>
</evidence>
<dbReference type="PROSITE" id="PS51677">
    <property type="entry name" value="NODB"/>
    <property type="match status" value="1"/>
</dbReference>
<dbReference type="Pfam" id="PF01522">
    <property type="entry name" value="Polysacc_deac_1"/>
    <property type="match status" value="1"/>
</dbReference>
<keyword evidence="5" id="KW-0479">Metal-binding</keyword>
<dbReference type="AlphaFoldDB" id="A0A4Y7TI46"/>
<keyword evidence="4" id="KW-0325">Glycoprotein</keyword>
<evidence type="ECO:0000256" key="3">
    <source>
        <dbReference type="ARBA" id="ARBA00022475"/>
    </source>
</evidence>
<keyword evidence="3" id="KW-1003">Cell membrane</keyword>
<dbReference type="GO" id="GO:0016810">
    <property type="term" value="F:hydrolase activity, acting on carbon-nitrogen (but not peptide) bonds"/>
    <property type="evidence" value="ECO:0007669"/>
    <property type="project" value="InterPro"/>
</dbReference>
<evidence type="ECO:0000256" key="6">
    <source>
        <dbReference type="ARBA" id="ARBA00022729"/>
    </source>
</evidence>
<feature type="signal peptide" evidence="12">
    <location>
        <begin position="1"/>
        <end position="22"/>
    </location>
</feature>
<proteinExistence type="predicted"/>
<gene>
    <name evidence="14" type="ORF">FA13DRAFT_1790024</name>
</gene>
<keyword evidence="10" id="KW-0449">Lipoprotein</keyword>
<keyword evidence="4" id="KW-0336">GPI-anchor</keyword>
<keyword evidence="9" id="KW-0119">Carbohydrate metabolism</keyword>
<dbReference type="Proteomes" id="UP000298030">
    <property type="component" value="Unassembled WGS sequence"/>
</dbReference>
<evidence type="ECO:0000259" key="13">
    <source>
        <dbReference type="PROSITE" id="PS51677"/>
    </source>
</evidence>
<dbReference type="SUPFAM" id="SSF88713">
    <property type="entry name" value="Glycoside hydrolase/deacetylase"/>
    <property type="match status" value="1"/>
</dbReference>
<keyword evidence="7" id="KW-0378">Hydrolase</keyword>
<protein>
    <submittedName>
        <fullName evidence="14">Carbohydrate esterase family 4 protein</fullName>
    </submittedName>
</protein>
<evidence type="ECO:0000313" key="14">
    <source>
        <dbReference type="EMBL" id="TEB33634.1"/>
    </source>
</evidence>
<name>A0A4Y7TI46_COPMI</name>
<evidence type="ECO:0000313" key="15">
    <source>
        <dbReference type="Proteomes" id="UP000298030"/>
    </source>
</evidence>
<dbReference type="PANTHER" id="PTHR46471:SF2">
    <property type="entry name" value="CHITIN DEACETYLASE-RELATED"/>
    <property type="match status" value="1"/>
</dbReference>
<feature type="chain" id="PRO_5021292067" evidence="12">
    <location>
        <begin position="23"/>
        <end position="261"/>
    </location>
</feature>
<dbReference type="GO" id="GO:0005975">
    <property type="term" value="P:carbohydrate metabolic process"/>
    <property type="evidence" value="ECO:0007669"/>
    <property type="project" value="InterPro"/>
</dbReference>
<evidence type="ECO:0000256" key="10">
    <source>
        <dbReference type="ARBA" id="ARBA00023288"/>
    </source>
</evidence>
<dbReference type="GO" id="GO:0046872">
    <property type="term" value="F:metal ion binding"/>
    <property type="evidence" value="ECO:0007669"/>
    <property type="project" value="UniProtKB-KW"/>
</dbReference>
<dbReference type="InterPro" id="IPR011330">
    <property type="entry name" value="Glyco_hydro/deAcase_b/a-brl"/>
</dbReference>
<dbReference type="EMBL" id="QPFP01000012">
    <property type="protein sequence ID" value="TEB33634.1"/>
    <property type="molecule type" value="Genomic_DNA"/>
</dbReference>
<dbReference type="STRING" id="71717.A0A4Y7TI46"/>
<feature type="domain" description="NodB homology" evidence="13">
    <location>
        <begin position="45"/>
        <end position="235"/>
    </location>
</feature>
<sequence length="261" mass="28844">MVSRSLRGILLAFWMVALQVNALTPEWMTAAQARGRLVTQCTVPGTVGMTFDDGPHVYTKEIVDLLKSYNATATFFLAGSNYDCIYSEAAVSRVKYAYDSGMHLASHAWSHGNLAEMDPPAIHDEMYRIEPRNPTEALLKIVGVSPAFMRPPYGSYNQYVLDAAYLRGQAVVLWDFDSGDSTGATPDDSIRSYEDSIRKRPSTILALNHDTYESTAHQVIPDVLPNLKAAGYQIVDVAACLGQVKYQEVGEPSPRDSTWHC</sequence>